<evidence type="ECO:0000313" key="3">
    <source>
        <dbReference type="Proteomes" id="UP000654075"/>
    </source>
</evidence>
<feature type="region of interest" description="Disordered" evidence="1">
    <location>
        <begin position="381"/>
        <end position="400"/>
    </location>
</feature>
<comment type="caution">
    <text evidence="2">The sequence shown here is derived from an EMBL/GenBank/DDBJ whole genome shotgun (WGS) entry which is preliminary data.</text>
</comment>
<dbReference type="AlphaFoldDB" id="A0A813DJA7"/>
<protein>
    <submittedName>
        <fullName evidence="2">Uncharacterized protein</fullName>
    </submittedName>
</protein>
<feature type="region of interest" description="Disordered" evidence="1">
    <location>
        <begin position="83"/>
        <end position="172"/>
    </location>
</feature>
<accession>A0A813DJA7</accession>
<keyword evidence="3" id="KW-1185">Reference proteome</keyword>
<gene>
    <name evidence="2" type="ORF">PGLA1383_LOCUS7856</name>
</gene>
<dbReference type="EMBL" id="CAJNNV010003467">
    <property type="protein sequence ID" value="CAE8589077.1"/>
    <property type="molecule type" value="Genomic_DNA"/>
</dbReference>
<name>A0A813DJA7_POLGL</name>
<feature type="compositionally biased region" description="Low complexity" evidence="1">
    <location>
        <begin position="148"/>
        <end position="163"/>
    </location>
</feature>
<dbReference type="Proteomes" id="UP000654075">
    <property type="component" value="Unassembled WGS sequence"/>
</dbReference>
<sequence length="400" mass="44676">MTRAWMLVKWEDHHGMDDDRGQFKQTVQSSLQRAQYLYLHAAANALVCEIDSTSQFISLVDDILCIDLDRITEAPRNSCEVHFLTGHPPSFKSRSRKSSRAPNNNNNPCLSSAKTSSAAVPQTSSGSRSSLLRVEGSIGEIPPDNDNHNNNHNNSSNNNNNNNTSEGMSSQTCIQDVVHEEPAAEIDPQEAEETVQEQWAQLVEIMLQGRLAHQEYPANEWVDLDPGSSSSAHEVAGADVRALEYGEALYLVCMSRVTEQFCQVLQRGGEFDQVRVEMERHRFAWQIEPPGAFVFTHPDQYQEAIRLVRKIRLKSHHVVICQSFMPLLREALSRLPSKMHVRQRSLDEIALIPDDGMGGAVIVKKTFICHQVSAVEQVATQSAPAASRDKNPRLCAPSEI</sequence>
<feature type="compositionally biased region" description="Low complexity" evidence="1">
    <location>
        <begin position="100"/>
        <end position="114"/>
    </location>
</feature>
<feature type="compositionally biased region" description="Polar residues" evidence="1">
    <location>
        <begin position="115"/>
        <end position="130"/>
    </location>
</feature>
<proteinExistence type="predicted"/>
<organism evidence="2 3">
    <name type="scientific">Polarella glacialis</name>
    <name type="common">Dinoflagellate</name>
    <dbReference type="NCBI Taxonomy" id="89957"/>
    <lineage>
        <taxon>Eukaryota</taxon>
        <taxon>Sar</taxon>
        <taxon>Alveolata</taxon>
        <taxon>Dinophyceae</taxon>
        <taxon>Suessiales</taxon>
        <taxon>Suessiaceae</taxon>
        <taxon>Polarella</taxon>
    </lineage>
</organism>
<evidence type="ECO:0000313" key="2">
    <source>
        <dbReference type="EMBL" id="CAE8589077.1"/>
    </source>
</evidence>
<evidence type="ECO:0000256" key="1">
    <source>
        <dbReference type="SAM" id="MobiDB-lite"/>
    </source>
</evidence>
<reference evidence="2" key="1">
    <citation type="submission" date="2021-02" db="EMBL/GenBank/DDBJ databases">
        <authorList>
            <person name="Dougan E. K."/>
            <person name="Rhodes N."/>
            <person name="Thang M."/>
            <person name="Chan C."/>
        </authorList>
    </citation>
    <scope>NUCLEOTIDE SEQUENCE</scope>
</reference>